<feature type="signal peptide" evidence="1">
    <location>
        <begin position="1"/>
        <end position="22"/>
    </location>
</feature>
<dbReference type="EMBL" id="JBHSAT010000004">
    <property type="protein sequence ID" value="MFC3875858.1"/>
    <property type="molecule type" value="Genomic_DNA"/>
</dbReference>
<feature type="chain" id="PRO_5045258932" description="TonB-like protein" evidence="1">
    <location>
        <begin position="23"/>
        <end position="160"/>
    </location>
</feature>
<dbReference type="RefSeq" id="WP_386096245.1">
    <property type="nucleotide sequence ID" value="NZ_JBHSAT010000004.1"/>
</dbReference>
<proteinExistence type="predicted"/>
<dbReference type="Gene3D" id="3.30.1150.10">
    <property type="match status" value="1"/>
</dbReference>
<dbReference type="Proteomes" id="UP001595812">
    <property type="component" value="Unassembled WGS sequence"/>
</dbReference>
<protein>
    <recommendedName>
        <fullName evidence="4">TonB-like protein</fullName>
    </recommendedName>
</protein>
<gene>
    <name evidence="2" type="ORF">ACFOSX_01325</name>
</gene>
<keyword evidence="1" id="KW-0732">Signal</keyword>
<reference evidence="3" key="1">
    <citation type="journal article" date="2019" name="Int. J. Syst. Evol. Microbiol.">
        <title>The Global Catalogue of Microorganisms (GCM) 10K type strain sequencing project: providing services to taxonomists for standard genome sequencing and annotation.</title>
        <authorList>
            <consortium name="The Broad Institute Genomics Platform"/>
            <consortium name="The Broad Institute Genome Sequencing Center for Infectious Disease"/>
            <person name="Wu L."/>
            <person name="Ma J."/>
        </authorList>
    </citation>
    <scope>NUCLEOTIDE SEQUENCE [LARGE SCALE GENOMIC DNA]</scope>
    <source>
        <strain evidence="3">CECT 8979</strain>
    </source>
</reference>
<accession>A0ABV8AD73</accession>
<evidence type="ECO:0000313" key="2">
    <source>
        <dbReference type="EMBL" id="MFC3875858.1"/>
    </source>
</evidence>
<sequence>MLIRLVKYCFIYLMSIGSFCQAQEGKTLKELDSINENSKVPMPLLAKSLKFPVYKGCHKIEDNKEARDCSIQKIKDFIKMSYDLAVADRALPLERSTQFQLDFIVNKKGKVEQVTAKANHRAIAIEAIKTAKRLPKFKTPGMLNGSAIDTPMTLTMVLYF</sequence>
<evidence type="ECO:0000313" key="3">
    <source>
        <dbReference type="Proteomes" id="UP001595812"/>
    </source>
</evidence>
<evidence type="ECO:0000256" key="1">
    <source>
        <dbReference type="SAM" id="SignalP"/>
    </source>
</evidence>
<organism evidence="2 3">
    <name type="scientific">Winogradskyella maritima</name>
    <dbReference type="NCBI Taxonomy" id="1517766"/>
    <lineage>
        <taxon>Bacteria</taxon>
        <taxon>Pseudomonadati</taxon>
        <taxon>Bacteroidota</taxon>
        <taxon>Flavobacteriia</taxon>
        <taxon>Flavobacteriales</taxon>
        <taxon>Flavobacteriaceae</taxon>
        <taxon>Winogradskyella</taxon>
    </lineage>
</organism>
<keyword evidence="3" id="KW-1185">Reference proteome</keyword>
<comment type="caution">
    <text evidence="2">The sequence shown here is derived from an EMBL/GenBank/DDBJ whole genome shotgun (WGS) entry which is preliminary data.</text>
</comment>
<evidence type="ECO:0008006" key="4">
    <source>
        <dbReference type="Google" id="ProtNLM"/>
    </source>
</evidence>
<name>A0ABV8AD73_9FLAO</name>